<comment type="caution">
    <text evidence="3">The sequence shown here is derived from an EMBL/GenBank/DDBJ whole genome shotgun (WGS) entry which is preliminary data.</text>
</comment>
<dbReference type="Proteomes" id="UP001189429">
    <property type="component" value="Unassembled WGS sequence"/>
</dbReference>
<feature type="transmembrane region" description="Helical" evidence="2">
    <location>
        <begin position="393"/>
        <end position="414"/>
    </location>
</feature>
<organism evidence="3 4">
    <name type="scientific">Prorocentrum cordatum</name>
    <dbReference type="NCBI Taxonomy" id="2364126"/>
    <lineage>
        <taxon>Eukaryota</taxon>
        <taxon>Sar</taxon>
        <taxon>Alveolata</taxon>
        <taxon>Dinophyceae</taxon>
        <taxon>Prorocentrales</taxon>
        <taxon>Prorocentraceae</taxon>
        <taxon>Prorocentrum</taxon>
    </lineage>
</organism>
<keyword evidence="2" id="KW-0812">Transmembrane</keyword>
<feature type="region of interest" description="Disordered" evidence="1">
    <location>
        <begin position="730"/>
        <end position="758"/>
    </location>
</feature>
<feature type="compositionally biased region" description="Basic residues" evidence="1">
    <location>
        <begin position="741"/>
        <end position="751"/>
    </location>
</feature>
<protein>
    <submittedName>
        <fullName evidence="3">Uncharacterized protein</fullName>
    </submittedName>
</protein>
<evidence type="ECO:0000256" key="1">
    <source>
        <dbReference type="SAM" id="MobiDB-lite"/>
    </source>
</evidence>
<keyword evidence="2" id="KW-0472">Membrane</keyword>
<feature type="transmembrane region" description="Helical" evidence="2">
    <location>
        <begin position="421"/>
        <end position="440"/>
    </location>
</feature>
<dbReference type="EMBL" id="CAUYUJ010019649">
    <property type="protein sequence ID" value="CAK0892676.1"/>
    <property type="molecule type" value="Genomic_DNA"/>
</dbReference>
<sequence>MVFAKTRRVHWVVEQPLNSLFFHIVYVTDSIFKCEAKRTITNLGKLIHAHRETIQARCLAARQFGVGAPAGTDALAHWRIVLEELLEEGCGHQDGDPLAVIDVGGAQFADVWFMDDGQIATRSSSVDPWLRAFDAEAAVAGAARGRGERAKSVVAVIAPPGVAAAARPRWATDYALASVAPPADGPDPHVLGVDFGGGAVSDRFLAAADKVAAVHDALGLLEDTSAELVLMRRCADVCKAVHLLRAAGRLHFHTSDRLRSLPAGGFVYCGRAGALAKRGGAWVDLEAIEAAVGAVPGVCSAAVLGGDQVDIFVSFEPWSGEKTLCGVLDDVRRAAGGVCRVHARSELPLHPATAKVDRRRLKAELDEVRVREADHLARLASLQRKMLWSYCSWYAVPLSLLAVWTLLACALMPLVRVVDVLLARVLMLPYMWAALLYSILDPTRGVNFFQRPIGVPDFVLLLAMAVPHAPWCLGAATAASCAVVVWRRDKDVLAAGSFAALGIALWAAAGAQHLSCCASLLTCFIVAAVCAPKQLGFLAGLPVCFYVVLPKWLGDDWLWRVRCDESHLRRFLMRVMVAAERPSWDASLAWDDARSNAYWQNDYVQSCVRVKEECNGLAKAVDSLWEIPPVSSYTKATNGSSDKEREVHQGSAAADAPALSTAAASLAALVERAGGNPYALGSMDSLQEAITLAELIRREIGLQMPVSSVLNCADVVQLAQRAEEASQVLDKGINGATSTRARPRLGPRSRQRGPAGLPGCVPRVCPGVSAAPS</sequence>
<gene>
    <name evidence="3" type="ORF">PCOR1329_LOCUS72278</name>
</gene>
<accession>A0ABN9X0A6</accession>
<feature type="region of interest" description="Disordered" evidence="1">
    <location>
        <begin position="634"/>
        <end position="654"/>
    </location>
</feature>
<proteinExistence type="predicted"/>
<evidence type="ECO:0000313" key="3">
    <source>
        <dbReference type="EMBL" id="CAK0892676.1"/>
    </source>
</evidence>
<evidence type="ECO:0000313" key="4">
    <source>
        <dbReference type="Proteomes" id="UP001189429"/>
    </source>
</evidence>
<feature type="transmembrane region" description="Helical" evidence="2">
    <location>
        <begin position="460"/>
        <end position="486"/>
    </location>
</feature>
<name>A0ABN9X0A6_9DINO</name>
<keyword evidence="4" id="KW-1185">Reference proteome</keyword>
<reference evidence="3" key="1">
    <citation type="submission" date="2023-10" db="EMBL/GenBank/DDBJ databases">
        <authorList>
            <person name="Chen Y."/>
            <person name="Shah S."/>
            <person name="Dougan E. K."/>
            <person name="Thang M."/>
            <person name="Chan C."/>
        </authorList>
    </citation>
    <scope>NUCLEOTIDE SEQUENCE [LARGE SCALE GENOMIC DNA]</scope>
</reference>
<keyword evidence="2" id="KW-1133">Transmembrane helix</keyword>
<feature type="transmembrane region" description="Helical" evidence="2">
    <location>
        <begin position="498"/>
        <end position="529"/>
    </location>
</feature>
<evidence type="ECO:0000256" key="2">
    <source>
        <dbReference type="SAM" id="Phobius"/>
    </source>
</evidence>
<dbReference type="SUPFAM" id="SSF56801">
    <property type="entry name" value="Acetyl-CoA synthetase-like"/>
    <property type="match status" value="1"/>
</dbReference>